<dbReference type="PANTHER" id="PTHR36924">
    <property type="entry name" value="ANTITOXIN HIGA-1"/>
    <property type="match status" value="1"/>
</dbReference>
<sequence length="101" mass="11674">MTKQLNPVTPGEIILYEFLEPLEMTQNELADALHISLSQIEEIINGKKAITPEIALRLSRYFATSPEFWLNLQQRYDLKMTQRLLGAEIEKTVQPRNALFV</sequence>
<dbReference type="Gene3D" id="1.10.260.40">
    <property type="entry name" value="lambda repressor-like DNA-binding domains"/>
    <property type="match status" value="1"/>
</dbReference>
<dbReference type="AlphaFoldDB" id="A0A941GWM3"/>
<dbReference type="EMBL" id="JADQBC010000120">
    <property type="protein sequence ID" value="MBR8829260.1"/>
    <property type="molecule type" value="Genomic_DNA"/>
</dbReference>
<evidence type="ECO:0000313" key="3">
    <source>
        <dbReference type="EMBL" id="MBR8829260.1"/>
    </source>
</evidence>
<evidence type="ECO:0000259" key="2">
    <source>
        <dbReference type="PROSITE" id="PS50943"/>
    </source>
</evidence>
<reference evidence="3" key="1">
    <citation type="submission" date="2021-02" db="EMBL/GenBank/DDBJ databases">
        <title>Metagenome analyses of Stigonema ocellatum DSM 106950, Chlorogloea purpurea SAG 13.99 and Gomphosphaeria aponina DSM 107014.</title>
        <authorList>
            <person name="Marter P."/>
            <person name="Huang S."/>
        </authorList>
    </citation>
    <scope>NUCLEOTIDE SEQUENCE</scope>
    <source>
        <strain evidence="3">JP213</strain>
    </source>
</reference>
<comment type="caution">
    <text evidence="3">The sequence shown here is derived from an EMBL/GenBank/DDBJ whole genome shotgun (WGS) entry which is preliminary data.</text>
</comment>
<dbReference type="Pfam" id="PF01381">
    <property type="entry name" value="HTH_3"/>
    <property type="match status" value="1"/>
</dbReference>
<accession>A0A941GWM3</accession>
<dbReference type="SMART" id="SM00530">
    <property type="entry name" value="HTH_XRE"/>
    <property type="match status" value="1"/>
</dbReference>
<proteinExistence type="predicted"/>
<dbReference type="InterPro" id="IPR013430">
    <property type="entry name" value="Toxin_antidote_HigA"/>
</dbReference>
<dbReference type="InterPro" id="IPR001387">
    <property type="entry name" value="Cro/C1-type_HTH"/>
</dbReference>
<protein>
    <submittedName>
        <fullName evidence="3">HigA family addiction module antidote protein</fullName>
    </submittedName>
</protein>
<evidence type="ECO:0000313" key="4">
    <source>
        <dbReference type="Proteomes" id="UP000767446"/>
    </source>
</evidence>
<name>A0A941GWM3_9CHRO</name>
<dbReference type="PANTHER" id="PTHR36924:SF1">
    <property type="entry name" value="ANTITOXIN HIGA-1"/>
    <property type="match status" value="1"/>
</dbReference>
<feature type="domain" description="HTH cro/C1-type" evidence="2">
    <location>
        <begin position="24"/>
        <end position="69"/>
    </location>
</feature>
<dbReference type="NCBIfam" id="TIGR02607">
    <property type="entry name" value="antidote_HigA"/>
    <property type="match status" value="1"/>
</dbReference>
<dbReference type="PROSITE" id="PS50943">
    <property type="entry name" value="HTH_CROC1"/>
    <property type="match status" value="1"/>
</dbReference>
<dbReference type="CDD" id="cd00093">
    <property type="entry name" value="HTH_XRE"/>
    <property type="match status" value="1"/>
</dbReference>
<keyword evidence="1" id="KW-0238">DNA-binding</keyword>
<dbReference type="SUPFAM" id="SSF47413">
    <property type="entry name" value="lambda repressor-like DNA-binding domains"/>
    <property type="match status" value="1"/>
</dbReference>
<gene>
    <name evidence="3" type="ORF">DSM107014_15410</name>
</gene>
<dbReference type="InterPro" id="IPR010982">
    <property type="entry name" value="Lambda_DNA-bd_dom_sf"/>
</dbReference>
<organism evidence="3 4">
    <name type="scientific">Gomphosphaeria aponina SAG 52.96 = DSM 107014</name>
    <dbReference type="NCBI Taxonomy" id="1521640"/>
    <lineage>
        <taxon>Bacteria</taxon>
        <taxon>Bacillati</taxon>
        <taxon>Cyanobacteriota</taxon>
        <taxon>Cyanophyceae</taxon>
        <taxon>Oscillatoriophycideae</taxon>
        <taxon>Chroococcales</taxon>
        <taxon>Gomphosphaeriaceae</taxon>
        <taxon>Gomphosphaeria</taxon>
    </lineage>
</organism>
<evidence type="ECO:0000256" key="1">
    <source>
        <dbReference type="ARBA" id="ARBA00023125"/>
    </source>
</evidence>
<dbReference type="Proteomes" id="UP000767446">
    <property type="component" value="Unassembled WGS sequence"/>
</dbReference>
<dbReference type="GO" id="GO:0003677">
    <property type="term" value="F:DNA binding"/>
    <property type="evidence" value="ECO:0007669"/>
    <property type="project" value="UniProtKB-KW"/>
</dbReference>